<protein>
    <submittedName>
        <fullName evidence="1">Uncharacterized protein</fullName>
    </submittedName>
</protein>
<dbReference type="AlphaFoldDB" id="A0A1A8BHI8"/>
<accession>A0A1A8BHI8</accession>
<reference evidence="1" key="2">
    <citation type="submission" date="2016-06" db="EMBL/GenBank/DDBJ databases">
        <title>The genome of a short-lived fish provides insights into sex chromosome evolution and the genetic control of aging.</title>
        <authorList>
            <person name="Reichwald K."/>
            <person name="Felder M."/>
            <person name="Petzold A."/>
            <person name="Koch P."/>
            <person name="Groth M."/>
            <person name="Platzer M."/>
        </authorList>
    </citation>
    <scope>NUCLEOTIDE SEQUENCE</scope>
    <source>
        <tissue evidence="1">Brain</tissue>
    </source>
</reference>
<name>A0A1A8BHI8_NOTKA</name>
<organism evidence="1">
    <name type="scientific">Nothobranchius kadleci</name>
    <name type="common">African annual killifish</name>
    <dbReference type="NCBI Taxonomy" id="1051664"/>
    <lineage>
        <taxon>Eukaryota</taxon>
        <taxon>Metazoa</taxon>
        <taxon>Chordata</taxon>
        <taxon>Craniata</taxon>
        <taxon>Vertebrata</taxon>
        <taxon>Euteleostomi</taxon>
        <taxon>Actinopterygii</taxon>
        <taxon>Neopterygii</taxon>
        <taxon>Teleostei</taxon>
        <taxon>Neoteleostei</taxon>
        <taxon>Acanthomorphata</taxon>
        <taxon>Ovalentaria</taxon>
        <taxon>Atherinomorphae</taxon>
        <taxon>Cyprinodontiformes</taxon>
        <taxon>Nothobranchiidae</taxon>
        <taxon>Nothobranchius</taxon>
    </lineage>
</organism>
<reference evidence="1" key="1">
    <citation type="submission" date="2016-05" db="EMBL/GenBank/DDBJ databases">
        <authorList>
            <person name="Lavstsen T."/>
            <person name="Jespersen J.S."/>
        </authorList>
    </citation>
    <scope>NUCLEOTIDE SEQUENCE</scope>
    <source>
        <tissue evidence="1">Brain</tissue>
    </source>
</reference>
<feature type="non-terminal residue" evidence="1">
    <location>
        <position position="1"/>
    </location>
</feature>
<proteinExistence type="predicted"/>
<dbReference type="EMBL" id="HADZ01002175">
    <property type="protein sequence ID" value="SBP66116.1"/>
    <property type="molecule type" value="Transcribed_RNA"/>
</dbReference>
<evidence type="ECO:0000313" key="1">
    <source>
        <dbReference type="EMBL" id="SBP66116.1"/>
    </source>
</evidence>
<sequence>CSWIEKRSSGSNFRSQCSSSLAKKSQFLLLLCLRKKLKCPRKKLKRCPRKRHLSLKRHEIQQSLAAQ</sequence>
<gene>
    <name evidence="1" type="primary">POGK</name>
</gene>